<dbReference type="EMBL" id="CABDVU010000001">
    <property type="protein sequence ID" value="VTN09678.1"/>
    <property type="molecule type" value="Genomic_DNA"/>
</dbReference>
<proteinExistence type="predicted"/>
<sequence>MINTDASGQGSLVYGKTSDHVLGVRSVLMGGDILDTQAIPAALAETLANEQSAIGRIYRTVYQRCKAQRQLIIDKFPKLNRFLTGYDLRHVFNEISANST</sequence>
<reference evidence="1 2" key="1">
    <citation type="submission" date="2019-04" db="EMBL/GenBank/DDBJ databases">
        <authorList>
            <consortium name="Pathogen Informatics"/>
        </authorList>
    </citation>
    <scope>NUCLEOTIDE SEQUENCE [LARGE SCALE GENOMIC DNA]</scope>
    <source>
        <strain evidence="1 2">NCTC9185</strain>
    </source>
</reference>
<dbReference type="Gene3D" id="3.30.465.10">
    <property type="match status" value="1"/>
</dbReference>
<evidence type="ECO:0000313" key="2">
    <source>
        <dbReference type="Proteomes" id="UP000339249"/>
    </source>
</evidence>
<name>A0A4U9D0S6_RAOTE</name>
<organism evidence="1 2">
    <name type="scientific">Raoultella terrigena</name>
    <name type="common">Klebsiella terrigena</name>
    <dbReference type="NCBI Taxonomy" id="577"/>
    <lineage>
        <taxon>Bacteria</taxon>
        <taxon>Pseudomonadati</taxon>
        <taxon>Pseudomonadota</taxon>
        <taxon>Gammaproteobacteria</taxon>
        <taxon>Enterobacterales</taxon>
        <taxon>Enterobacteriaceae</taxon>
        <taxon>Klebsiella/Raoultella group</taxon>
        <taxon>Raoultella</taxon>
    </lineage>
</organism>
<dbReference type="Proteomes" id="UP000339249">
    <property type="component" value="Unassembled WGS sequence"/>
</dbReference>
<gene>
    <name evidence="1" type="ORF">NCTC9185_01569</name>
</gene>
<dbReference type="AlphaFoldDB" id="A0A4U9D0S6"/>
<accession>A0A4U9D0S6</accession>
<evidence type="ECO:0000313" key="1">
    <source>
        <dbReference type="EMBL" id="VTN09678.1"/>
    </source>
</evidence>
<dbReference type="GO" id="GO:0050660">
    <property type="term" value="F:flavin adenine dinucleotide binding"/>
    <property type="evidence" value="ECO:0007669"/>
    <property type="project" value="InterPro"/>
</dbReference>
<dbReference type="SUPFAM" id="SSF56176">
    <property type="entry name" value="FAD-binding/transporter-associated domain-like"/>
    <property type="match status" value="1"/>
</dbReference>
<dbReference type="InterPro" id="IPR036318">
    <property type="entry name" value="FAD-bd_PCMH-like_sf"/>
</dbReference>
<dbReference type="InterPro" id="IPR016169">
    <property type="entry name" value="FAD-bd_PCMH_sub2"/>
</dbReference>
<protein>
    <submittedName>
        <fullName evidence="1">Fe-S oxidoreductase</fullName>
    </submittedName>
</protein>